<proteinExistence type="predicted"/>
<dbReference type="OrthoDB" id="2441693at2759"/>
<dbReference type="EMBL" id="CAJVPY010035489">
    <property type="protein sequence ID" value="CAG8801112.1"/>
    <property type="molecule type" value="Genomic_DNA"/>
</dbReference>
<gene>
    <name evidence="1" type="ORF">DERYTH_LOCUS23390</name>
</gene>
<dbReference type="Proteomes" id="UP000789405">
    <property type="component" value="Unassembled WGS sequence"/>
</dbReference>
<accession>A0A9N9JWP7</accession>
<organism evidence="1 2">
    <name type="scientific">Dentiscutata erythropus</name>
    <dbReference type="NCBI Taxonomy" id="1348616"/>
    <lineage>
        <taxon>Eukaryota</taxon>
        <taxon>Fungi</taxon>
        <taxon>Fungi incertae sedis</taxon>
        <taxon>Mucoromycota</taxon>
        <taxon>Glomeromycotina</taxon>
        <taxon>Glomeromycetes</taxon>
        <taxon>Diversisporales</taxon>
        <taxon>Gigasporaceae</taxon>
        <taxon>Dentiscutata</taxon>
    </lineage>
</organism>
<evidence type="ECO:0000313" key="1">
    <source>
        <dbReference type="EMBL" id="CAG8801112.1"/>
    </source>
</evidence>
<protein>
    <submittedName>
        <fullName evidence="1">20098_t:CDS:1</fullName>
    </submittedName>
</protein>
<dbReference type="AlphaFoldDB" id="A0A9N9JWP7"/>
<reference evidence="1" key="1">
    <citation type="submission" date="2021-06" db="EMBL/GenBank/DDBJ databases">
        <authorList>
            <person name="Kallberg Y."/>
            <person name="Tangrot J."/>
            <person name="Rosling A."/>
        </authorList>
    </citation>
    <scope>NUCLEOTIDE SEQUENCE</scope>
    <source>
        <strain evidence="1">MA453B</strain>
    </source>
</reference>
<name>A0A9N9JWP7_9GLOM</name>
<feature type="non-terminal residue" evidence="1">
    <location>
        <position position="1"/>
    </location>
</feature>
<keyword evidence="2" id="KW-1185">Reference proteome</keyword>
<feature type="non-terminal residue" evidence="1">
    <location>
        <position position="85"/>
    </location>
</feature>
<sequence length="85" mass="9889">NNNPSTLFENGSNSSLFEDNDNFNTSSSLLTENNNNLIDRFMYNYCLEQGFGYQVFHNDKDLNDPSIIYHKSFRCLSSSTYEPRK</sequence>
<evidence type="ECO:0000313" key="2">
    <source>
        <dbReference type="Proteomes" id="UP000789405"/>
    </source>
</evidence>
<comment type="caution">
    <text evidence="1">The sequence shown here is derived from an EMBL/GenBank/DDBJ whole genome shotgun (WGS) entry which is preliminary data.</text>
</comment>